<dbReference type="AlphaFoldDB" id="A0A4Z1E1G5"/>
<dbReference type="Proteomes" id="UP000297318">
    <property type="component" value="Unassembled WGS sequence"/>
</dbReference>
<reference evidence="2 3" key="1">
    <citation type="submission" date="2018-11" db="EMBL/GenBank/DDBJ databases">
        <title>Complete genome sequencing of the Actinobacteria Serinibacter sp. K3-2.</title>
        <authorList>
            <person name="Rakitin A.L."/>
            <person name="Beletsky A.V."/>
            <person name="Mardanov A.V."/>
            <person name="Ravin N.V."/>
            <person name="Gromova A.S."/>
            <person name="Filippova S.N."/>
            <person name="Gal'Chenko V.F."/>
        </authorList>
    </citation>
    <scope>NUCLEOTIDE SEQUENCE [LARGE SCALE GENOMIC DNA]</scope>
    <source>
        <strain evidence="2 3">K3-2</strain>
    </source>
</reference>
<evidence type="ECO:0000259" key="1">
    <source>
        <dbReference type="Pfam" id="PF12697"/>
    </source>
</evidence>
<accession>A0A4Z1E1G5</accession>
<gene>
    <name evidence="2" type="ORF">SERN_2501</name>
</gene>
<dbReference type="InterPro" id="IPR029058">
    <property type="entry name" value="AB_hydrolase_fold"/>
</dbReference>
<dbReference type="PANTHER" id="PTHR43798">
    <property type="entry name" value="MONOACYLGLYCEROL LIPASE"/>
    <property type="match status" value="1"/>
</dbReference>
<dbReference type="Gene3D" id="3.40.50.1820">
    <property type="entry name" value="alpha/beta hydrolase"/>
    <property type="match status" value="2"/>
</dbReference>
<protein>
    <submittedName>
        <fullName evidence="2">Putative hydrolase</fullName>
    </submittedName>
</protein>
<dbReference type="EMBL" id="RHPJ01000003">
    <property type="protein sequence ID" value="TGO04908.1"/>
    <property type="molecule type" value="Genomic_DNA"/>
</dbReference>
<keyword evidence="3" id="KW-1185">Reference proteome</keyword>
<evidence type="ECO:0000313" key="2">
    <source>
        <dbReference type="EMBL" id="TGO04908.1"/>
    </source>
</evidence>
<name>A0A4Z1E1G5_9MICO</name>
<dbReference type="InterPro" id="IPR050266">
    <property type="entry name" value="AB_hydrolase_sf"/>
</dbReference>
<dbReference type="Pfam" id="PF12697">
    <property type="entry name" value="Abhydrolase_6"/>
    <property type="match status" value="1"/>
</dbReference>
<proteinExistence type="predicted"/>
<keyword evidence="2" id="KW-0378">Hydrolase</keyword>
<comment type="caution">
    <text evidence="2">The sequence shown here is derived from an EMBL/GenBank/DDBJ whole genome shotgun (WGS) entry which is preliminary data.</text>
</comment>
<evidence type="ECO:0000313" key="3">
    <source>
        <dbReference type="Proteomes" id="UP000297318"/>
    </source>
</evidence>
<feature type="domain" description="AB hydrolase-1" evidence="1">
    <location>
        <begin position="1"/>
        <end position="197"/>
    </location>
</feature>
<dbReference type="PRINTS" id="PR00111">
    <property type="entry name" value="ABHYDROLASE"/>
</dbReference>
<dbReference type="GO" id="GO:0016787">
    <property type="term" value="F:hydrolase activity"/>
    <property type="evidence" value="ECO:0007669"/>
    <property type="project" value="UniProtKB-KW"/>
</dbReference>
<organism evidence="2 3">
    <name type="scientific">Serinibacter arcticus</name>
    <dbReference type="NCBI Taxonomy" id="1655435"/>
    <lineage>
        <taxon>Bacteria</taxon>
        <taxon>Bacillati</taxon>
        <taxon>Actinomycetota</taxon>
        <taxon>Actinomycetes</taxon>
        <taxon>Micrococcales</taxon>
        <taxon>Beutenbergiaceae</taxon>
        <taxon>Serinibacter</taxon>
    </lineage>
</organism>
<dbReference type="InterPro" id="IPR000073">
    <property type="entry name" value="AB_hydrolase_1"/>
</dbReference>
<sequence>MVFLHGTRSSSLVWAAQVEVLRRRGVASIAVDLPGHGARKDERFTLAGAMATVDDAVAHLGQPPLLVGLSLGGYTALHYAGEHPERIAGVMAVACSTQPHRQLVPAFRAAAHHVTRLTGLGGGTWHVVTDVLREVVTIDPIAVLRRTTLPVWLVSGSRDPMRFGSLRYRLANPRARHSVIRRAGHDANLHQPLAFNARLVRALNELGAAARAVVPVGPVALAGP</sequence>
<dbReference type="SUPFAM" id="SSF53474">
    <property type="entry name" value="alpha/beta-Hydrolases"/>
    <property type="match status" value="1"/>
</dbReference>